<keyword evidence="2" id="KW-0496">Mitochondrion</keyword>
<proteinExistence type="predicted"/>
<sequence length="89" mass="9887">MHSKFTYLEFLLGILGGWHGEGRTQVGRCFYIYNGVELEVLDNGADGLLSFMDGEAFSLLGGAFRIGSLSNQCYYIGNMGELFESILLY</sequence>
<name>A0A117NHJ8_PICGL</name>
<organism evidence="2">
    <name type="scientific">Picea glauca</name>
    <name type="common">White spruce</name>
    <name type="synonym">Pinus glauca</name>
    <dbReference type="NCBI Taxonomy" id="3330"/>
    <lineage>
        <taxon>Eukaryota</taxon>
        <taxon>Viridiplantae</taxon>
        <taxon>Streptophyta</taxon>
        <taxon>Embryophyta</taxon>
        <taxon>Tracheophyta</taxon>
        <taxon>Spermatophyta</taxon>
        <taxon>Pinopsida</taxon>
        <taxon>Pinidae</taxon>
        <taxon>Conifers I</taxon>
        <taxon>Pinales</taxon>
        <taxon>Pinaceae</taxon>
        <taxon>Picea</taxon>
    </lineage>
</organism>
<gene>
    <name evidence="2" type="ORF">ABT39_MTgene4517</name>
</gene>
<evidence type="ECO:0000313" key="2">
    <source>
        <dbReference type="EMBL" id="KUM48502.1"/>
    </source>
</evidence>
<dbReference type="AlphaFoldDB" id="A0A117NHJ8"/>
<evidence type="ECO:0000256" key="1">
    <source>
        <dbReference type="SAM" id="SignalP"/>
    </source>
</evidence>
<keyword evidence="1" id="KW-0732">Signal</keyword>
<comment type="caution">
    <text evidence="2">The sequence shown here is derived from an EMBL/GenBank/DDBJ whole genome shotgun (WGS) entry which is preliminary data.</text>
</comment>
<feature type="signal peptide" evidence="1">
    <location>
        <begin position="1"/>
        <end position="20"/>
    </location>
</feature>
<accession>A0A117NHJ8</accession>
<reference evidence="2" key="1">
    <citation type="journal article" date="2015" name="Genome Biol. Evol.">
        <title>Organellar Genomes of White Spruce (Picea glauca): Assembly and Annotation.</title>
        <authorList>
            <person name="Jackman S.D."/>
            <person name="Warren R.L."/>
            <person name="Gibb E.A."/>
            <person name="Vandervalk B.P."/>
            <person name="Mohamadi H."/>
            <person name="Chu J."/>
            <person name="Raymond A."/>
            <person name="Pleasance S."/>
            <person name="Coope R."/>
            <person name="Wildung M.R."/>
            <person name="Ritland C.E."/>
            <person name="Bousquet J."/>
            <person name="Jones S.J."/>
            <person name="Bohlmann J."/>
            <person name="Birol I."/>
        </authorList>
    </citation>
    <scope>NUCLEOTIDE SEQUENCE [LARGE SCALE GENOMIC DNA]</scope>
    <source>
        <tissue evidence="2">Flushing bud</tissue>
    </source>
</reference>
<dbReference type="EMBL" id="LKAM01000005">
    <property type="protein sequence ID" value="KUM48502.1"/>
    <property type="molecule type" value="Genomic_DNA"/>
</dbReference>
<geneLocation type="mitochondrion" evidence="2"/>
<feature type="chain" id="PRO_5007152053" evidence="1">
    <location>
        <begin position="21"/>
        <end position="89"/>
    </location>
</feature>
<protein>
    <submittedName>
        <fullName evidence="2">Uncharacterized protein</fullName>
    </submittedName>
</protein>